<dbReference type="Proteomes" id="UP000030641">
    <property type="component" value="Unassembled WGS sequence"/>
</dbReference>
<keyword evidence="2" id="KW-1185">Reference proteome</keyword>
<evidence type="ECO:0000313" key="2">
    <source>
        <dbReference type="Proteomes" id="UP000030641"/>
    </source>
</evidence>
<name>A0A074YS31_AURSE</name>
<dbReference type="EMBL" id="KL584749">
    <property type="protein sequence ID" value="KER00496.1"/>
    <property type="molecule type" value="Genomic_DNA"/>
</dbReference>
<dbReference type="OrthoDB" id="3920428at2759"/>
<reference evidence="1 2" key="1">
    <citation type="journal article" date="2014" name="BMC Genomics">
        <title>Genome sequencing of four Aureobasidium pullulans varieties: biotechnological potential, stress tolerance, and description of new species.</title>
        <authorList>
            <person name="Gostin Ar C."/>
            <person name="Ohm R.A."/>
            <person name="Kogej T."/>
            <person name="Sonjak S."/>
            <person name="Turk M."/>
            <person name="Zajc J."/>
            <person name="Zalar P."/>
            <person name="Grube M."/>
            <person name="Sun H."/>
            <person name="Han J."/>
            <person name="Sharma A."/>
            <person name="Chiniquy J."/>
            <person name="Ngan C.Y."/>
            <person name="Lipzen A."/>
            <person name="Barry K."/>
            <person name="Grigoriev I.V."/>
            <person name="Gunde-Cimerman N."/>
        </authorList>
    </citation>
    <scope>NUCLEOTIDE SEQUENCE [LARGE SCALE GENOMIC DNA]</scope>
    <source>
        <strain evidence="1 2">EXF-2481</strain>
    </source>
</reference>
<protein>
    <submittedName>
        <fullName evidence="1">Uncharacterized protein</fullName>
    </submittedName>
</protein>
<accession>A0A074YS31</accession>
<dbReference type="HOGENOM" id="CLU_1343004_0_0_1"/>
<dbReference type="AlphaFoldDB" id="A0A074YS31"/>
<dbReference type="RefSeq" id="XP_013348997.1">
    <property type="nucleotide sequence ID" value="XM_013493543.1"/>
</dbReference>
<evidence type="ECO:0000313" key="1">
    <source>
        <dbReference type="EMBL" id="KER00496.1"/>
    </source>
</evidence>
<dbReference type="GeneID" id="25365151"/>
<dbReference type="InParanoid" id="A0A074YS31"/>
<sequence length="204" mass="21835">MVDPNAKTKHDPFVDVKMDLDSKVHAVTHTDTVAGASPEHAGPPRFASMGAQLDGTHAFQQSSMPDDMMSDLGDFPGHIPGSHEPFFVPSVSDYQNVPASGGFVYDYGDNDPFVNQNVDYAATAAGAGAHPVARSSLYTFTNDASKMENSNMANYVTSVGDAGGSSMETGREEEMDDTDFEPETLVAEFAQPIIPGMEKYENLS</sequence>
<proteinExistence type="predicted"/>
<gene>
    <name evidence="1" type="ORF">AUEXF2481DRAFT_34706</name>
</gene>
<organism evidence="1 2">
    <name type="scientific">Aureobasidium subglaciale (strain EXF-2481)</name>
    <name type="common">Aureobasidium pullulans var. subglaciale</name>
    <dbReference type="NCBI Taxonomy" id="1043005"/>
    <lineage>
        <taxon>Eukaryota</taxon>
        <taxon>Fungi</taxon>
        <taxon>Dikarya</taxon>
        <taxon>Ascomycota</taxon>
        <taxon>Pezizomycotina</taxon>
        <taxon>Dothideomycetes</taxon>
        <taxon>Dothideomycetidae</taxon>
        <taxon>Dothideales</taxon>
        <taxon>Saccotheciaceae</taxon>
        <taxon>Aureobasidium</taxon>
    </lineage>
</organism>